<organism evidence="6 7">
    <name type="scientific">Oryzias melastigma</name>
    <name type="common">Marine medaka</name>
    <dbReference type="NCBI Taxonomy" id="30732"/>
    <lineage>
        <taxon>Eukaryota</taxon>
        <taxon>Metazoa</taxon>
        <taxon>Chordata</taxon>
        <taxon>Craniata</taxon>
        <taxon>Vertebrata</taxon>
        <taxon>Euteleostomi</taxon>
        <taxon>Actinopterygii</taxon>
        <taxon>Neopterygii</taxon>
        <taxon>Teleostei</taxon>
        <taxon>Neoteleostei</taxon>
        <taxon>Acanthomorphata</taxon>
        <taxon>Ovalentaria</taxon>
        <taxon>Atherinomorphae</taxon>
        <taxon>Beloniformes</taxon>
        <taxon>Adrianichthyidae</taxon>
        <taxon>Oryziinae</taxon>
        <taxon>Oryzias</taxon>
    </lineage>
</organism>
<gene>
    <name evidence="6" type="ORF">FQA47_014884</name>
</gene>
<dbReference type="Gene3D" id="2.20.100.10">
    <property type="entry name" value="Thrombospondin type-1 (TSP1) repeat"/>
    <property type="match status" value="1"/>
</dbReference>
<dbReference type="AlphaFoldDB" id="A0A834C501"/>
<dbReference type="PROSITE" id="PS50958">
    <property type="entry name" value="SMB_2"/>
    <property type="match status" value="1"/>
</dbReference>
<evidence type="ECO:0000256" key="4">
    <source>
        <dbReference type="SAM" id="SignalP"/>
    </source>
</evidence>
<dbReference type="Pfam" id="PF19028">
    <property type="entry name" value="TSP1_spondin"/>
    <property type="match status" value="1"/>
</dbReference>
<dbReference type="PROSITE" id="PS50092">
    <property type="entry name" value="TSP1"/>
    <property type="match status" value="1"/>
</dbReference>
<dbReference type="EMBL" id="WKFB01000445">
    <property type="protein sequence ID" value="KAF6722952.1"/>
    <property type="molecule type" value="Genomic_DNA"/>
</dbReference>
<evidence type="ECO:0000256" key="1">
    <source>
        <dbReference type="ARBA" id="ARBA00022729"/>
    </source>
</evidence>
<evidence type="ECO:0000313" key="6">
    <source>
        <dbReference type="EMBL" id="KAF6722952.1"/>
    </source>
</evidence>
<dbReference type="SUPFAM" id="SSF82895">
    <property type="entry name" value="TSP-1 type 1 repeat"/>
    <property type="match status" value="1"/>
</dbReference>
<keyword evidence="1 4" id="KW-0732">Signal</keyword>
<dbReference type="Proteomes" id="UP000646548">
    <property type="component" value="Unassembled WGS sequence"/>
</dbReference>
<accession>A0A834C501</accession>
<feature type="domain" description="SMB" evidence="5">
    <location>
        <begin position="24"/>
        <end position="79"/>
    </location>
</feature>
<evidence type="ECO:0000256" key="2">
    <source>
        <dbReference type="ARBA" id="ARBA00023157"/>
    </source>
</evidence>
<sequence>MVGSSSGFACWLLLVISIGQNSQVTGGCSGKCCRGRDLSCSTTDWRMDRLYETCYCDESCVKTKDCCFDYFTECPAQDCAVSDWSHWSGCAKPCQLSVRSRVRHIEQKPTNGGEPCPCPGGKSWMQGVQRPQRKSLWSQLRCTNRNIGGFSNICSCFFIPKS</sequence>
<name>A0A834C501_ORYME</name>
<dbReference type="PROSITE" id="PS00524">
    <property type="entry name" value="SMB_1"/>
    <property type="match status" value="1"/>
</dbReference>
<dbReference type="InterPro" id="IPR039942">
    <property type="entry name" value="SBSPO"/>
</dbReference>
<reference evidence="6" key="1">
    <citation type="journal article" name="BMC Genomics">
        <title>Long-read sequencing and de novo genome assembly of marine medaka (Oryzias melastigma).</title>
        <authorList>
            <person name="Liang P."/>
            <person name="Saqib H.S.A."/>
            <person name="Ni X."/>
            <person name="Shen Y."/>
        </authorList>
    </citation>
    <scope>NUCLEOTIDE SEQUENCE</scope>
    <source>
        <strain evidence="6">Bigg-433</strain>
    </source>
</reference>
<dbReference type="PANTHER" id="PTHR20920:SF2">
    <property type="entry name" value="SOMATOMEDIN-B AND THROMBOSPONDIN TYPE-1 DOMAIN-CONTAINING PROTEIN"/>
    <property type="match status" value="1"/>
</dbReference>
<dbReference type="InterPro" id="IPR000884">
    <property type="entry name" value="TSP1_rpt"/>
</dbReference>
<dbReference type="InterPro" id="IPR001212">
    <property type="entry name" value="Somatomedin_B_dom"/>
</dbReference>
<proteinExistence type="predicted"/>
<evidence type="ECO:0000313" key="7">
    <source>
        <dbReference type="Proteomes" id="UP000646548"/>
    </source>
</evidence>
<dbReference type="PANTHER" id="PTHR20920">
    <property type="entry name" value="RPE-SPONDIN"/>
    <property type="match status" value="1"/>
</dbReference>
<evidence type="ECO:0000259" key="5">
    <source>
        <dbReference type="PROSITE" id="PS50958"/>
    </source>
</evidence>
<feature type="signal peptide" evidence="4">
    <location>
        <begin position="1"/>
        <end position="26"/>
    </location>
</feature>
<dbReference type="InterPro" id="IPR044004">
    <property type="entry name" value="TSP1_spondin_dom"/>
</dbReference>
<keyword evidence="3" id="KW-0325">Glycoprotein</keyword>
<protein>
    <submittedName>
        <fullName evidence="6">Somatomedin-B and thrombospondin type-1 domain-containing protein</fullName>
    </submittedName>
</protein>
<feature type="chain" id="PRO_5032452182" evidence="4">
    <location>
        <begin position="27"/>
        <end position="162"/>
    </location>
</feature>
<dbReference type="InterPro" id="IPR036383">
    <property type="entry name" value="TSP1_rpt_sf"/>
</dbReference>
<evidence type="ECO:0000256" key="3">
    <source>
        <dbReference type="ARBA" id="ARBA00023180"/>
    </source>
</evidence>
<comment type="caution">
    <text evidence="6">The sequence shown here is derived from an EMBL/GenBank/DDBJ whole genome shotgun (WGS) entry which is preliminary data.</text>
</comment>
<keyword evidence="2" id="KW-1015">Disulfide bond</keyword>